<evidence type="ECO:0000256" key="1">
    <source>
        <dbReference type="ARBA" id="ARBA00007768"/>
    </source>
</evidence>
<dbReference type="Gene3D" id="3.20.20.380">
    <property type="entry name" value="Copper homeostasis (CutC) domain"/>
    <property type="match status" value="1"/>
</dbReference>
<name>A0ABW4RR00_9ACTN</name>
<dbReference type="PANTHER" id="PTHR12598:SF0">
    <property type="entry name" value="COPPER HOMEOSTASIS PROTEIN CUTC HOMOLOG"/>
    <property type="match status" value="1"/>
</dbReference>
<reference evidence="4" key="1">
    <citation type="journal article" date="2019" name="Int. J. Syst. Evol. Microbiol.">
        <title>The Global Catalogue of Microorganisms (GCM) 10K type strain sequencing project: providing services to taxonomists for standard genome sequencing and annotation.</title>
        <authorList>
            <consortium name="The Broad Institute Genomics Platform"/>
            <consortium name="The Broad Institute Genome Sequencing Center for Infectious Disease"/>
            <person name="Wu L."/>
            <person name="Ma J."/>
        </authorList>
    </citation>
    <scope>NUCLEOTIDE SEQUENCE [LARGE SCALE GENOMIC DNA]</scope>
    <source>
        <strain evidence="4">CAIM 431</strain>
    </source>
</reference>
<evidence type="ECO:0000313" key="4">
    <source>
        <dbReference type="Proteomes" id="UP001597326"/>
    </source>
</evidence>
<dbReference type="SUPFAM" id="SSF110395">
    <property type="entry name" value="CutC-like"/>
    <property type="match status" value="1"/>
</dbReference>
<dbReference type="Pfam" id="PF03932">
    <property type="entry name" value="CutC"/>
    <property type="match status" value="1"/>
</dbReference>
<dbReference type="InterPro" id="IPR036822">
    <property type="entry name" value="CutC-like_dom_sf"/>
</dbReference>
<keyword evidence="4" id="KW-1185">Reference proteome</keyword>
<comment type="similarity">
    <text evidence="1">Belongs to the CutC family.</text>
</comment>
<comment type="caution">
    <text evidence="3">The sequence shown here is derived from an EMBL/GenBank/DDBJ whole genome shotgun (WGS) entry which is preliminary data.</text>
</comment>
<evidence type="ECO:0000256" key="2">
    <source>
        <dbReference type="ARBA" id="ARBA00019014"/>
    </source>
</evidence>
<dbReference type="PANTHER" id="PTHR12598">
    <property type="entry name" value="COPPER HOMEOSTASIS PROTEIN CUTC"/>
    <property type="match status" value="1"/>
</dbReference>
<dbReference type="EMBL" id="JBHUFZ010000002">
    <property type="protein sequence ID" value="MFD1888742.1"/>
    <property type="molecule type" value="Genomic_DNA"/>
</dbReference>
<dbReference type="InterPro" id="IPR005627">
    <property type="entry name" value="CutC-like"/>
</dbReference>
<dbReference type="Proteomes" id="UP001597326">
    <property type="component" value="Unassembled WGS sequence"/>
</dbReference>
<sequence>MSGILDVVALHEHDARRAEEGGADRLTVLGSLDDGGMSPEPSVVETVRRAVGIEVRPMVRLRPGYGTDGGEFVRLRGLIESYVDAGADGVVFGFLNGYDEVDAEVCGALTEHGLWRWTFHQAVDQTLDTDKAWRVLQRLPRLDSVLTAGSARGMDHGLDELVARCRADAGVAGLVMAGGGLAAEHVPWLARAGVRAFHISEQARPLGQFKAYVDAPLVRTWRELVDREVGA</sequence>
<protein>
    <recommendedName>
        <fullName evidence="2">Copper homeostasis protein cutC homolog</fullName>
    </recommendedName>
</protein>
<proteinExistence type="inferred from homology"/>
<accession>A0ABW4RR00</accession>
<gene>
    <name evidence="3" type="ORF">ACFSCS_00880</name>
</gene>
<organism evidence="3 4">
    <name type="scientific">Luteococcus peritonei</name>
    <dbReference type="NCBI Taxonomy" id="88874"/>
    <lineage>
        <taxon>Bacteria</taxon>
        <taxon>Bacillati</taxon>
        <taxon>Actinomycetota</taxon>
        <taxon>Actinomycetes</taxon>
        <taxon>Propionibacteriales</taxon>
        <taxon>Propionibacteriaceae</taxon>
        <taxon>Luteococcus</taxon>
    </lineage>
</organism>
<dbReference type="RefSeq" id="WP_343871825.1">
    <property type="nucleotide sequence ID" value="NZ_BAAAIX010000002.1"/>
</dbReference>
<evidence type="ECO:0000313" key="3">
    <source>
        <dbReference type="EMBL" id="MFD1888742.1"/>
    </source>
</evidence>